<organism evidence="3 4">
    <name type="scientific">Monosporascus ibericus</name>
    <dbReference type="NCBI Taxonomy" id="155417"/>
    <lineage>
        <taxon>Eukaryota</taxon>
        <taxon>Fungi</taxon>
        <taxon>Dikarya</taxon>
        <taxon>Ascomycota</taxon>
        <taxon>Pezizomycotina</taxon>
        <taxon>Sordariomycetes</taxon>
        <taxon>Xylariomycetidae</taxon>
        <taxon>Xylariales</taxon>
        <taxon>Xylariales incertae sedis</taxon>
        <taxon>Monosporascus</taxon>
    </lineage>
</organism>
<dbReference type="PANTHER" id="PTHR19303">
    <property type="entry name" value="TRANSPOSON"/>
    <property type="match status" value="1"/>
</dbReference>
<name>A0A4V1XA91_9PEZI</name>
<evidence type="ECO:0000259" key="2">
    <source>
        <dbReference type="Pfam" id="PF03184"/>
    </source>
</evidence>
<dbReference type="InterPro" id="IPR036397">
    <property type="entry name" value="RNaseH_sf"/>
</dbReference>
<dbReference type="AlphaFoldDB" id="A0A4V1XA91"/>
<comment type="caution">
    <text evidence="3">The sequence shown here is derived from an EMBL/GenBank/DDBJ whole genome shotgun (WGS) entry which is preliminary data.</text>
</comment>
<dbReference type="OrthoDB" id="4694018at2759"/>
<dbReference type="Gene3D" id="3.30.420.10">
    <property type="entry name" value="Ribonuclease H-like superfamily/Ribonuclease H"/>
    <property type="match status" value="1"/>
</dbReference>
<dbReference type="PANTHER" id="PTHR19303:SF74">
    <property type="entry name" value="POGO TRANSPOSABLE ELEMENT WITH KRAB DOMAIN"/>
    <property type="match status" value="1"/>
</dbReference>
<proteinExistence type="predicted"/>
<feature type="domain" description="DDE-1" evidence="2">
    <location>
        <begin position="281"/>
        <end position="455"/>
    </location>
</feature>
<dbReference type="InterPro" id="IPR050863">
    <property type="entry name" value="CenT-Element_Derived"/>
</dbReference>
<sequence length="637" mass="72673">MDAATNDFRGPREFGITQTAQHSIDLDPEQHQAMIKLTVVKNGEVVKTKHSITGAVAFGTESNKGGRPRKWEPSGFSTARPYEGLFEAAIRSNVSPLIIEIRDFRENVTREKEWTESIGCLVSAQFRAAQAIDEVKRGRSLRSASKGYQVTRQYITRRIQGVPTKQEVNKTRQKLSRDQEEALAHWVIVQGKGWVTRFLRRHPEIRTLKGRTVDYKRLNGASPASTHVLFERFALPEVKAIKWRNRYNADEIGVMEGMGENALVLGEAFRKSILLKDAFKRGWVTIIACVSADGRSLPPLVIFSGVGVQQQWFPNSDDEAYESWYFTTSENGWTNTEIGLKWLREVFIPHTKPEDPDEWRLLVIDGHNSHTTEEFMWMCLQNKIYIIFLPAHASHVFQPLDVGVFATLKRRYRYWFRERCYGRASEATDKTDFLWAFAKAWEEVMMTSKYIKKGWEATGLRPINKRKMLNNRYVREGGARANAPALRSIRTPERPDFLAQMAALGVKTPKSSRELARLEKSLVEVDPTYGNPTVRLLFRKFAKALDDKTAKLSAAEVHNSQLTAALEKAKPKKRGKVQPEPNKDFVKMISVKKVKLGLKAPAKGRSTVTRKNQQQNEPSESEEDSEVELDCIFVRSI</sequence>
<evidence type="ECO:0000313" key="4">
    <source>
        <dbReference type="Proteomes" id="UP000293360"/>
    </source>
</evidence>
<dbReference type="GO" id="GO:0003677">
    <property type="term" value="F:DNA binding"/>
    <property type="evidence" value="ECO:0007669"/>
    <property type="project" value="TreeGrafter"/>
</dbReference>
<gene>
    <name evidence="3" type="ORF">DL764_006024</name>
</gene>
<evidence type="ECO:0000313" key="3">
    <source>
        <dbReference type="EMBL" id="RYP01929.1"/>
    </source>
</evidence>
<dbReference type="GO" id="GO:0005634">
    <property type="term" value="C:nucleus"/>
    <property type="evidence" value="ECO:0007669"/>
    <property type="project" value="TreeGrafter"/>
</dbReference>
<keyword evidence="4" id="KW-1185">Reference proteome</keyword>
<reference evidence="3 4" key="1">
    <citation type="submission" date="2018-06" db="EMBL/GenBank/DDBJ databases">
        <title>Complete Genomes of Monosporascus.</title>
        <authorList>
            <person name="Robinson A.J."/>
            <person name="Natvig D.O."/>
        </authorList>
    </citation>
    <scope>NUCLEOTIDE SEQUENCE [LARGE SCALE GENOMIC DNA]</scope>
    <source>
        <strain evidence="3 4">CBS 110550</strain>
    </source>
</reference>
<feature type="compositionally biased region" description="Polar residues" evidence="1">
    <location>
        <begin position="606"/>
        <end position="616"/>
    </location>
</feature>
<accession>A0A4V1XA91</accession>
<dbReference type="STRING" id="155417.A0A4V1XA91"/>
<dbReference type="Pfam" id="PF03184">
    <property type="entry name" value="DDE_1"/>
    <property type="match status" value="1"/>
</dbReference>
<feature type="region of interest" description="Disordered" evidence="1">
    <location>
        <begin position="600"/>
        <end position="627"/>
    </location>
</feature>
<dbReference type="Proteomes" id="UP000293360">
    <property type="component" value="Unassembled WGS sequence"/>
</dbReference>
<protein>
    <recommendedName>
        <fullName evidence="2">DDE-1 domain-containing protein</fullName>
    </recommendedName>
</protein>
<dbReference type="EMBL" id="QJNU01000337">
    <property type="protein sequence ID" value="RYP01929.1"/>
    <property type="molecule type" value="Genomic_DNA"/>
</dbReference>
<dbReference type="InterPro" id="IPR004875">
    <property type="entry name" value="DDE_SF_endonuclease_dom"/>
</dbReference>
<evidence type="ECO:0000256" key="1">
    <source>
        <dbReference type="SAM" id="MobiDB-lite"/>
    </source>
</evidence>